<dbReference type="InterPro" id="IPR036291">
    <property type="entry name" value="NAD(P)-bd_dom_sf"/>
</dbReference>
<dbReference type="GO" id="GO:0016616">
    <property type="term" value="F:oxidoreductase activity, acting on the CH-OH group of donors, NAD or NADP as acceptor"/>
    <property type="evidence" value="ECO:0007669"/>
    <property type="project" value="InterPro"/>
</dbReference>
<dbReference type="GO" id="GO:0051287">
    <property type="term" value="F:NAD binding"/>
    <property type="evidence" value="ECO:0007669"/>
    <property type="project" value="InterPro"/>
</dbReference>
<dbReference type="PANTHER" id="PTHR43491">
    <property type="entry name" value="UDP-N-ACETYL-D-MANNOSAMINE DEHYDROGENASE"/>
    <property type="match status" value="1"/>
</dbReference>
<evidence type="ECO:0000313" key="7">
    <source>
        <dbReference type="Proteomes" id="UP000198618"/>
    </source>
</evidence>
<name>A0A1I0H0S2_9BACI</name>
<dbReference type="Gene3D" id="3.40.50.720">
    <property type="entry name" value="NAD(P)-binding Rossmann-like Domain"/>
    <property type="match status" value="2"/>
</dbReference>
<dbReference type="InterPro" id="IPR017476">
    <property type="entry name" value="UDP-Glc/GDP-Man"/>
</dbReference>
<evidence type="ECO:0000256" key="3">
    <source>
        <dbReference type="ARBA" id="ARBA00023027"/>
    </source>
</evidence>
<dbReference type="InterPro" id="IPR014027">
    <property type="entry name" value="UDP-Glc/GDP-Man_DH_C"/>
</dbReference>
<dbReference type="InterPro" id="IPR001732">
    <property type="entry name" value="UDP-Glc/GDP-Man_DH_N"/>
</dbReference>
<dbReference type="SUPFAM" id="SSF51735">
    <property type="entry name" value="NAD(P)-binding Rossmann-fold domains"/>
    <property type="match status" value="1"/>
</dbReference>
<dbReference type="Pfam" id="PF03720">
    <property type="entry name" value="UDPG_MGDP_dh_C"/>
    <property type="match status" value="1"/>
</dbReference>
<accession>A0A1I0H0S2</accession>
<dbReference type="RefSeq" id="WP_090872652.1">
    <property type="nucleotide sequence ID" value="NZ_FOHE01000026.1"/>
</dbReference>
<dbReference type="SUPFAM" id="SSF48179">
    <property type="entry name" value="6-phosphogluconate dehydrogenase C-terminal domain-like"/>
    <property type="match status" value="1"/>
</dbReference>
<keyword evidence="2" id="KW-0560">Oxidoreductase</keyword>
<evidence type="ECO:0000259" key="5">
    <source>
        <dbReference type="SMART" id="SM00984"/>
    </source>
</evidence>
<dbReference type="EMBL" id="FOHE01000026">
    <property type="protein sequence ID" value="SET77132.1"/>
    <property type="molecule type" value="Genomic_DNA"/>
</dbReference>
<comment type="similarity">
    <text evidence="1 4">Belongs to the UDP-glucose/GDP-mannose dehydrogenase family.</text>
</comment>
<dbReference type="GO" id="GO:0016628">
    <property type="term" value="F:oxidoreductase activity, acting on the CH-CH group of donors, NAD or NADP as acceptor"/>
    <property type="evidence" value="ECO:0007669"/>
    <property type="project" value="InterPro"/>
</dbReference>
<evidence type="ECO:0000256" key="2">
    <source>
        <dbReference type="ARBA" id="ARBA00023002"/>
    </source>
</evidence>
<dbReference type="InterPro" id="IPR028359">
    <property type="entry name" value="UDP_ManNAc/GlcNAc_DH"/>
</dbReference>
<sequence length="438" mass="49301">MSSNTETGIRILKTNTPTVGIVGLGYVGLPVALGFAKKYKVIGYDINNTRITSLKNHVDETKEVSESSLREAAIEFTIDPVKLEKCNVIIVTVPTPLNKYKEPELSHIIGASKTIGENLNKGTIVIYESTVFPGATEEICIPLLEHHSGLRSEVDFFVGYSPERINPGDKEHTFPTIEKVVAAQSKLALEEIYRLYQNVIDAKIHKASSIKVAEASKIVENTQRDINIAFMNELSIIFRNLGINTYEVLDAAKSKWNFLPFTPGLVGGHCIGVDPYYLIHKSKMEGYTPKFITTARYINDQMPTVIADFIVKYIDDRRQNHDLPRVGVLGITFKENVPDIRNSKAIEIIERLNNFGIEIYVHDPYVNEEVISAPIKLVDWNQLNQLDIIILAVPHHVYLNKDVEEFVQLFRNKQGLIMDIKGVLQQFNIPEGIEVISL</sequence>
<organism evidence="6 7">
    <name type="scientific">Oceanobacillus limi</name>
    <dbReference type="NCBI Taxonomy" id="930131"/>
    <lineage>
        <taxon>Bacteria</taxon>
        <taxon>Bacillati</taxon>
        <taxon>Bacillota</taxon>
        <taxon>Bacilli</taxon>
        <taxon>Bacillales</taxon>
        <taxon>Bacillaceae</taxon>
        <taxon>Oceanobacillus</taxon>
    </lineage>
</organism>
<dbReference type="NCBIfam" id="TIGR03026">
    <property type="entry name" value="NDP-sugDHase"/>
    <property type="match status" value="1"/>
</dbReference>
<dbReference type="Pfam" id="PF03721">
    <property type="entry name" value="UDPG_MGDP_dh_N"/>
    <property type="match status" value="1"/>
</dbReference>
<dbReference type="PIRSF" id="PIRSF000124">
    <property type="entry name" value="UDPglc_GDPman_dh"/>
    <property type="match status" value="1"/>
</dbReference>
<feature type="domain" description="UDP-glucose/GDP-mannose dehydrogenase C-terminal" evidence="5">
    <location>
        <begin position="327"/>
        <end position="426"/>
    </location>
</feature>
<reference evidence="6 7" key="1">
    <citation type="submission" date="2016-10" db="EMBL/GenBank/DDBJ databases">
        <authorList>
            <person name="de Groot N.N."/>
        </authorList>
    </citation>
    <scope>NUCLEOTIDE SEQUENCE [LARGE SCALE GENOMIC DNA]</scope>
    <source>
        <strain evidence="6 7">IBRC-M 10780</strain>
    </source>
</reference>
<dbReference type="InterPro" id="IPR014026">
    <property type="entry name" value="UDP-Glc/GDP-Man_DH_dimer"/>
</dbReference>
<keyword evidence="3" id="KW-0520">NAD</keyword>
<gene>
    <name evidence="6" type="ORF">SAMN05216389_12645</name>
</gene>
<dbReference type="PANTHER" id="PTHR43491:SF2">
    <property type="entry name" value="UDP-N-ACETYL-D-MANNOSAMINE DEHYDROGENASE"/>
    <property type="match status" value="1"/>
</dbReference>
<dbReference type="PIRSF" id="PIRSF500136">
    <property type="entry name" value="UDP_ManNAc_DH"/>
    <property type="match status" value="1"/>
</dbReference>
<dbReference type="InterPro" id="IPR008927">
    <property type="entry name" value="6-PGluconate_DH-like_C_sf"/>
</dbReference>
<keyword evidence="7" id="KW-1185">Reference proteome</keyword>
<proteinExistence type="inferred from homology"/>
<dbReference type="Proteomes" id="UP000198618">
    <property type="component" value="Unassembled WGS sequence"/>
</dbReference>
<evidence type="ECO:0000256" key="4">
    <source>
        <dbReference type="PIRNR" id="PIRNR000124"/>
    </source>
</evidence>
<dbReference type="Pfam" id="PF00984">
    <property type="entry name" value="UDPG_MGDP_dh"/>
    <property type="match status" value="1"/>
</dbReference>
<dbReference type="AlphaFoldDB" id="A0A1I0H0S2"/>
<dbReference type="STRING" id="930131.SAMN05216389_12645"/>
<dbReference type="OrthoDB" id="9803238at2"/>
<dbReference type="SMART" id="SM00984">
    <property type="entry name" value="UDPG_MGDP_dh_C"/>
    <property type="match status" value="1"/>
</dbReference>
<protein>
    <submittedName>
        <fullName evidence="6">UDP-N-acetyl-D-galactosamine dehydrogenase</fullName>
    </submittedName>
</protein>
<evidence type="ECO:0000256" key="1">
    <source>
        <dbReference type="ARBA" id="ARBA00006601"/>
    </source>
</evidence>
<dbReference type="SUPFAM" id="SSF52413">
    <property type="entry name" value="UDP-glucose/GDP-mannose dehydrogenase C-terminal domain"/>
    <property type="match status" value="1"/>
</dbReference>
<dbReference type="GO" id="GO:0000271">
    <property type="term" value="P:polysaccharide biosynthetic process"/>
    <property type="evidence" value="ECO:0007669"/>
    <property type="project" value="InterPro"/>
</dbReference>
<evidence type="ECO:0000313" key="6">
    <source>
        <dbReference type="EMBL" id="SET77132.1"/>
    </source>
</evidence>
<dbReference type="InterPro" id="IPR036220">
    <property type="entry name" value="UDP-Glc/GDP-Man_DH_C_sf"/>
</dbReference>